<proteinExistence type="predicted"/>
<dbReference type="STRING" id="270918.APR42_13280"/>
<protein>
    <submittedName>
        <fullName evidence="2">Uncharacterized protein</fullName>
    </submittedName>
</protein>
<keyword evidence="1" id="KW-0472">Membrane</keyword>
<evidence type="ECO:0000313" key="2">
    <source>
        <dbReference type="EMBL" id="KRG30155.1"/>
    </source>
</evidence>
<comment type="caution">
    <text evidence="2">The sequence shown here is derived from an EMBL/GenBank/DDBJ whole genome shotgun (WGS) entry which is preliminary data.</text>
</comment>
<organism evidence="2 3">
    <name type="scientific">Salegentibacter mishustinae</name>
    <dbReference type="NCBI Taxonomy" id="270918"/>
    <lineage>
        <taxon>Bacteria</taxon>
        <taxon>Pseudomonadati</taxon>
        <taxon>Bacteroidota</taxon>
        <taxon>Flavobacteriia</taxon>
        <taxon>Flavobacteriales</taxon>
        <taxon>Flavobacteriaceae</taxon>
        <taxon>Salegentibacter</taxon>
    </lineage>
</organism>
<dbReference type="EMBL" id="LKTP01000002">
    <property type="protein sequence ID" value="KRG30155.1"/>
    <property type="molecule type" value="Genomic_DNA"/>
</dbReference>
<evidence type="ECO:0000256" key="1">
    <source>
        <dbReference type="SAM" id="Phobius"/>
    </source>
</evidence>
<dbReference type="OrthoDB" id="981524at2"/>
<reference evidence="2" key="1">
    <citation type="submission" date="2015-10" db="EMBL/GenBank/DDBJ databases">
        <title>Draft genome sequence of Salegentibacter mishustinae KCTC 12263.</title>
        <authorList>
            <person name="Lin W."/>
            <person name="Zheng Q."/>
        </authorList>
    </citation>
    <scope>NUCLEOTIDE SEQUENCE [LARGE SCALE GENOMIC DNA]</scope>
    <source>
        <strain evidence="2">KCTC 12263</strain>
    </source>
</reference>
<dbReference type="AlphaFoldDB" id="A0A0Q9ZB51"/>
<feature type="transmembrane region" description="Helical" evidence="1">
    <location>
        <begin position="79"/>
        <end position="99"/>
    </location>
</feature>
<keyword evidence="3" id="KW-1185">Reference proteome</keyword>
<accession>A0A0Q9ZB51</accession>
<keyword evidence="1" id="KW-0812">Transmembrane</keyword>
<evidence type="ECO:0000313" key="3">
    <source>
        <dbReference type="Proteomes" id="UP000051643"/>
    </source>
</evidence>
<gene>
    <name evidence="2" type="ORF">APR42_13280</name>
</gene>
<name>A0A0Q9ZB51_9FLAO</name>
<dbReference type="RefSeq" id="WP_057480763.1">
    <property type="nucleotide sequence ID" value="NZ_BMWR01000006.1"/>
</dbReference>
<dbReference type="Proteomes" id="UP000051643">
    <property type="component" value="Unassembled WGS sequence"/>
</dbReference>
<sequence length="173" mass="19784">MKKEKISYNPKSGFKTPPGYFEGFEQELLEKMELSESLGDKKSTGFKAPEGYFDGLEDELLEKVTKTEPKVRKLVTKEVFLYAASIAAMVIAFASTFYINPENQTSWENVELSVMESYIDNNNIDLSTGEISNYIFQQGYIVDDTDLDKVDSEAMMNYLDENLEEPLYILDED</sequence>
<keyword evidence="1" id="KW-1133">Transmembrane helix</keyword>